<feature type="compositionally biased region" description="Low complexity" evidence="1">
    <location>
        <begin position="31"/>
        <end position="53"/>
    </location>
</feature>
<comment type="caution">
    <text evidence="2">The sequence shown here is derived from an EMBL/GenBank/DDBJ whole genome shotgun (WGS) entry which is preliminary data.</text>
</comment>
<evidence type="ECO:0000313" key="3">
    <source>
        <dbReference type="Proteomes" id="UP000606194"/>
    </source>
</evidence>
<keyword evidence="3" id="KW-1185">Reference proteome</keyword>
<accession>A0A918FVM3</accession>
<evidence type="ECO:0000313" key="2">
    <source>
        <dbReference type="EMBL" id="GGR85716.1"/>
    </source>
</evidence>
<reference evidence="2" key="1">
    <citation type="journal article" date="2014" name="Int. J. Syst. Evol. Microbiol.">
        <title>Complete genome sequence of Corynebacterium casei LMG S-19264T (=DSM 44701T), isolated from a smear-ripened cheese.</title>
        <authorList>
            <consortium name="US DOE Joint Genome Institute (JGI-PGF)"/>
            <person name="Walter F."/>
            <person name="Albersmeier A."/>
            <person name="Kalinowski J."/>
            <person name="Ruckert C."/>
        </authorList>
    </citation>
    <scope>NUCLEOTIDE SEQUENCE</scope>
    <source>
        <strain evidence="2">JCM 4386</strain>
    </source>
</reference>
<dbReference type="AlphaFoldDB" id="A0A918FVM3"/>
<sequence>MGTATVSGGPARALISAVNSPRPEAAVTSETSPTTAQRTTRAPCARATRSARAQACATPSDQ</sequence>
<proteinExistence type="predicted"/>
<reference evidence="2" key="2">
    <citation type="submission" date="2020-09" db="EMBL/GenBank/DDBJ databases">
        <authorList>
            <person name="Sun Q."/>
            <person name="Ohkuma M."/>
        </authorList>
    </citation>
    <scope>NUCLEOTIDE SEQUENCE</scope>
    <source>
        <strain evidence="2">JCM 4386</strain>
    </source>
</reference>
<name>A0A918FVM3_9ACTN</name>
<organism evidence="2 3">
    <name type="scientific">Streptomyces humidus</name>
    <dbReference type="NCBI Taxonomy" id="52259"/>
    <lineage>
        <taxon>Bacteria</taxon>
        <taxon>Bacillati</taxon>
        <taxon>Actinomycetota</taxon>
        <taxon>Actinomycetes</taxon>
        <taxon>Kitasatosporales</taxon>
        <taxon>Streptomycetaceae</taxon>
        <taxon>Streptomyces</taxon>
    </lineage>
</organism>
<dbReference type="Proteomes" id="UP000606194">
    <property type="component" value="Unassembled WGS sequence"/>
</dbReference>
<protein>
    <submittedName>
        <fullName evidence="2">Uncharacterized protein</fullName>
    </submittedName>
</protein>
<gene>
    <name evidence="2" type="ORF">GCM10010269_26060</name>
</gene>
<feature type="region of interest" description="Disordered" evidence="1">
    <location>
        <begin position="1"/>
        <end position="62"/>
    </location>
</feature>
<dbReference type="EMBL" id="BMTL01000009">
    <property type="protein sequence ID" value="GGR85716.1"/>
    <property type="molecule type" value="Genomic_DNA"/>
</dbReference>
<evidence type="ECO:0000256" key="1">
    <source>
        <dbReference type="SAM" id="MobiDB-lite"/>
    </source>
</evidence>